<evidence type="ECO:0000256" key="1">
    <source>
        <dbReference type="SAM" id="SignalP"/>
    </source>
</evidence>
<organism evidence="2 3">
    <name type="scientific">Novosphingobium pokkalii</name>
    <dbReference type="NCBI Taxonomy" id="1770194"/>
    <lineage>
        <taxon>Bacteria</taxon>
        <taxon>Pseudomonadati</taxon>
        <taxon>Pseudomonadota</taxon>
        <taxon>Alphaproteobacteria</taxon>
        <taxon>Sphingomonadales</taxon>
        <taxon>Sphingomonadaceae</taxon>
        <taxon>Novosphingobium</taxon>
    </lineage>
</organism>
<gene>
    <name evidence="2" type="ORF">ACFOOT_03595</name>
</gene>
<comment type="caution">
    <text evidence="2">The sequence shown here is derived from an EMBL/GenBank/DDBJ whole genome shotgun (WGS) entry which is preliminary data.</text>
</comment>
<dbReference type="RefSeq" id="WP_191323191.1">
    <property type="nucleotide sequence ID" value="NZ_BMZP01000003.1"/>
</dbReference>
<evidence type="ECO:0000313" key="2">
    <source>
        <dbReference type="EMBL" id="MFC3670500.1"/>
    </source>
</evidence>
<keyword evidence="1" id="KW-0732">Signal</keyword>
<reference evidence="3" key="1">
    <citation type="journal article" date="2019" name="Int. J. Syst. Evol. Microbiol.">
        <title>The Global Catalogue of Microorganisms (GCM) 10K type strain sequencing project: providing services to taxonomists for standard genome sequencing and annotation.</title>
        <authorList>
            <consortium name="The Broad Institute Genomics Platform"/>
            <consortium name="The Broad Institute Genome Sequencing Center for Infectious Disease"/>
            <person name="Wu L."/>
            <person name="Ma J."/>
        </authorList>
    </citation>
    <scope>NUCLEOTIDE SEQUENCE [LARGE SCALE GENOMIC DNA]</scope>
    <source>
        <strain evidence="3">KCTC 42224</strain>
    </source>
</reference>
<keyword evidence="3" id="KW-1185">Reference proteome</keyword>
<proteinExistence type="predicted"/>
<sequence>MRTPSHSFCRLAASALAALASPLAGAAIAQQPAAMAAPACPATPEPLPPAFAAWPNATTLTSASDRPGLAAAKVAPGEAETLELHPAAEMHYALAPAKPAAAGSFGGMAALHVTAPGTYRVALSSGAWVDLLGNGQFLPSAGHGHGPACSGIRKIVDFALQPGDYVLQVAGSTAATITVLVVPQG</sequence>
<evidence type="ECO:0000313" key="3">
    <source>
        <dbReference type="Proteomes" id="UP001595683"/>
    </source>
</evidence>
<dbReference type="Proteomes" id="UP001595683">
    <property type="component" value="Unassembled WGS sequence"/>
</dbReference>
<name>A0ABV7UZB4_9SPHN</name>
<feature type="signal peptide" evidence="1">
    <location>
        <begin position="1"/>
        <end position="26"/>
    </location>
</feature>
<protein>
    <submittedName>
        <fullName evidence="2">Homogentisate 1,2-dioxygenase</fullName>
    </submittedName>
</protein>
<accession>A0ABV7UZB4</accession>
<feature type="chain" id="PRO_5047420678" evidence="1">
    <location>
        <begin position="27"/>
        <end position="185"/>
    </location>
</feature>
<dbReference type="EMBL" id="JBHRYE010000007">
    <property type="protein sequence ID" value="MFC3670500.1"/>
    <property type="molecule type" value="Genomic_DNA"/>
</dbReference>